<evidence type="ECO:0000313" key="8">
    <source>
        <dbReference type="Proteomes" id="UP001187192"/>
    </source>
</evidence>
<dbReference type="PANTHER" id="PTHR13693:SF77">
    <property type="entry name" value="8-AMINO-7-OXONONANOATE SYNTHASE"/>
    <property type="match status" value="1"/>
</dbReference>
<dbReference type="InterPro" id="IPR015422">
    <property type="entry name" value="PyrdxlP-dep_Trfase_small"/>
</dbReference>
<keyword evidence="4" id="KW-0663">Pyridoxal phosphate</keyword>
<feature type="transmembrane region" description="Helical" evidence="5">
    <location>
        <begin position="17"/>
        <end position="38"/>
    </location>
</feature>
<keyword evidence="3" id="KW-0808">Transferase</keyword>
<keyword evidence="5" id="KW-1133">Transmembrane helix</keyword>
<comment type="cofactor">
    <cofactor evidence="1">
        <name>pyridoxal 5'-phosphate</name>
        <dbReference type="ChEBI" id="CHEBI:597326"/>
    </cofactor>
</comment>
<name>A0AA87ZXV0_FICCA</name>
<dbReference type="GO" id="GO:0030170">
    <property type="term" value="F:pyridoxal phosphate binding"/>
    <property type="evidence" value="ECO:0007669"/>
    <property type="project" value="InterPro"/>
</dbReference>
<evidence type="ECO:0000256" key="5">
    <source>
        <dbReference type="SAM" id="Phobius"/>
    </source>
</evidence>
<dbReference type="GO" id="GO:0009102">
    <property type="term" value="P:biotin biosynthetic process"/>
    <property type="evidence" value="ECO:0007669"/>
    <property type="project" value="TreeGrafter"/>
</dbReference>
<evidence type="ECO:0000259" key="6">
    <source>
        <dbReference type="Pfam" id="PF00155"/>
    </source>
</evidence>
<dbReference type="Pfam" id="PF00155">
    <property type="entry name" value="Aminotran_1_2"/>
    <property type="match status" value="1"/>
</dbReference>
<comment type="caution">
    <text evidence="7">The sequence shown here is derived from an EMBL/GenBank/DDBJ whole genome shotgun (WGS) entry which is preliminary data.</text>
</comment>
<evidence type="ECO:0000256" key="1">
    <source>
        <dbReference type="ARBA" id="ARBA00001933"/>
    </source>
</evidence>
<accession>A0AA87ZXV0</accession>
<dbReference type="EMBL" id="BTGU01000012">
    <property type="protein sequence ID" value="GMN41025.1"/>
    <property type="molecule type" value="Genomic_DNA"/>
</dbReference>
<dbReference type="Proteomes" id="UP001187192">
    <property type="component" value="Unassembled WGS sequence"/>
</dbReference>
<dbReference type="PANTHER" id="PTHR13693">
    <property type="entry name" value="CLASS II AMINOTRANSFERASE/8-AMINO-7-OXONONANOATE SYNTHASE"/>
    <property type="match status" value="1"/>
</dbReference>
<dbReference type="InterPro" id="IPR015424">
    <property type="entry name" value="PyrdxlP-dep_Trfase"/>
</dbReference>
<evidence type="ECO:0000256" key="4">
    <source>
        <dbReference type="ARBA" id="ARBA00022898"/>
    </source>
</evidence>
<keyword evidence="5" id="KW-0472">Membrane</keyword>
<dbReference type="GO" id="GO:0016740">
    <property type="term" value="F:transferase activity"/>
    <property type="evidence" value="ECO:0007669"/>
    <property type="project" value="UniProtKB-KW"/>
</dbReference>
<evidence type="ECO:0000256" key="2">
    <source>
        <dbReference type="ARBA" id="ARBA00010008"/>
    </source>
</evidence>
<gene>
    <name evidence="7" type="ORF">TIFTF001_010248</name>
</gene>
<sequence length="138" mass="15297">MSSQKWKQLIQSTGHSFMFSTGMPVPFAAAAYAAVIVARKETWRRQAIWDRIQDFSDLTGIPVTSHIRSLVIGSEDRALEASQQLLNSGFHVVAIRPPVVPPNSCRLRVCLSAAHTRKDMERLVAALSSCMNFKDIAV</sequence>
<keyword evidence="8" id="KW-1185">Reference proteome</keyword>
<keyword evidence="5" id="KW-0812">Transmembrane</keyword>
<dbReference type="SUPFAM" id="SSF53383">
    <property type="entry name" value="PLP-dependent transferases"/>
    <property type="match status" value="1"/>
</dbReference>
<organism evidence="7 8">
    <name type="scientific">Ficus carica</name>
    <name type="common">Common fig</name>
    <dbReference type="NCBI Taxonomy" id="3494"/>
    <lineage>
        <taxon>Eukaryota</taxon>
        <taxon>Viridiplantae</taxon>
        <taxon>Streptophyta</taxon>
        <taxon>Embryophyta</taxon>
        <taxon>Tracheophyta</taxon>
        <taxon>Spermatophyta</taxon>
        <taxon>Magnoliopsida</taxon>
        <taxon>eudicotyledons</taxon>
        <taxon>Gunneridae</taxon>
        <taxon>Pentapetalae</taxon>
        <taxon>rosids</taxon>
        <taxon>fabids</taxon>
        <taxon>Rosales</taxon>
        <taxon>Moraceae</taxon>
        <taxon>Ficeae</taxon>
        <taxon>Ficus</taxon>
    </lineage>
</organism>
<dbReference type="InterPro" id="IPR050087">
    <property type="entry name" value="AON_synthase_class-II"/>
</dbReference>
<comment type="similarity">
    <text evidence="2">Belongs to the class-II pyridoxal-phosphate-dependent aminotransferase family. BioF subfamily.</text>
</comment>
<proteinExistence type="inferred from homology"/>
<dbReference type="InterPro" id="IPR004839">
    <property type="entry name" value="Aminotransferase_I/II_large"/>
</dbReference>
<evidence type="ECO:0000313" key="7">
    <source>
        <dbReference type="EMBL" id="GMN41025.1"/>
    </source>
</evidence>
<protein>
    <recommendedName>
        <fullName evidence="6">Aminotransferase class I/classII large domain-containing protein</fullName>
    </recommendedName>
</protein>
<feature type="domain" description="Aminotransferase class I/classII large" evidence="6">
    <location>
        <begin position="3"/>
        <end position="127"/>
    </location>
</feature>
<dbReference type="Gene3D" id="3.90.1150.10">
    <property type="entry name" value="Aspartate Aminotransferase, domain 1"/>
    <property type="match status" value="1"/>
</dbReference>
<reference evidence="7" key="1">
    <citation type="submission" date="2023-07" db="EMBL/GenBank/DDBJ databases">
        <title>draft genome sequence of fig (Ficus carica).</title>
        <authorList>
            <person name="Takahashi T."/>
            <person name="Nishimura K."/>
        </authorList>
    </citation>
    <scope>NUCLEOTIDE SEQUENCE</scope>
</reference>
<dbReference type="AlphaFoldDB" id="A0AA87ZXV0"/>
<evidence type="ECO:0000256" key="3">
    <source>
        <dbReference type="ARBA" id="ARBA00022679"/>
    </source>
</evidence>